<proteinExistence type="predicted"/>
<dbReference type="AlphaFoldDB" id="A0A0H5QJ65"/>
<accession>A0A0H5QJ65</accession>
<evidence type="ECO:0000313" key="1">
    <source>
        <dbReference type="EMBL" id="CRY95847.1"/>
    </source>
</evidence>
<sequence>METKKVEMAKKYPRSRQARWDYDNMRTVSAKMRYNTVSKWHRMCTKYGISSNAAIKAYIIRCLSAGKFL</sequence>
<organism evidence="1">
    <name type="scientific">uncultured prokaryote</name>
    <dbReference type="NCBI Taxonomy" id="198431"/>
    <lineage>
        <taxon>unclassified sequences</taxon>
        <taxon>environmental samples</taxon>
    </lineage>
</organism>
<reference evidence="1" key="2">
    <citation type="submission" date="2015-07" db="EMBL/GenBank/DDBJ databases">
        <title>Plasmids, circular viruses and viroids from rat gut.</title>
        <authorList>
            <person name="Jorgensen T.J."/>
            <person name="Hansen M.A."/>
            <person name="Xu Z."/>
            <person name="Tabak M.A."/>
            <person name="Sorensen S.J."/>
            <person name="Hansen L.H."/>
        </authorList>
    </citation>
    <scope>NUCLEOTIDE SEQUENCE</scope>
    <source>
        <strain evidence="1">RGFK0792</strain>
    </source>
</reference>
<dbReference type="EMBL" id="LN853400">
    <property type="protein sequence ID" value="CRY95847.1"/>
    <property type="molecule type" value="Genomic_DNA"/>
</dbReference>
<protein>
    <submittedName>
        <fullName evidence="1">Uncharacterized protein</fullName>
    </submittedName>
</protein>
<name>A0A0H5QJ65_9ZZZZ</name>
<reference evidence="1" key="1">
    <citation type="submission" date="2015-06" db="EMBL/GenBank/DDBJ databases">
        <authorList>
            <person name="Joergensen T."/>
        </authorList>
    </citation>
    <scope>NUCLEOTIDE SEQUENCE</scope>
    <source>
        <strain evidence="1">RGFK0792</strain>
    </source>
</reference>